<comment type="caution">
    <text evidence="1">The sequence shown here is derived from an EMBL/GenBank/DDBJ whole genome shotgun (WGS) entry which is preliminary data.</text>
</comment>
<feature type="non-terminal residue" evidence="1">
    <location>
        <position position="63"/>
    </location>
</feature>
<sequence length="63" mass="7360">MRTSFHIPPAEEEVQFRTQKRRSVPKVKVAATTWFSVREEKKIPAAIKADPMRNKPRYPFSMG</sequence>
<name>X0SLC6_9ZZZZ</name>
<gene>
    <name evidence="1" type="ORF">S01H1_03321</name>
</gene>
<organism evidence="1">
    <name type="scientific">marine sediment metagenome</name>
    <dbReference type="NCBI Taxonomy" id="412755"/>
    <lineage>
        <taxon>unclassified sequences</taxon>
        <taxon>metagenomes</taxon>
        <taxon>ecological metagenomes</taxon>
    </lineage>
</organism>
<accession>X0SLC6</accession>
<dbReference type="AlphaFoldDB" id="X0SLC6"/>
<reference evidence="1" key="1">
    <citation type="journal article" date="2014" name="Front. Microbiol.">
        <title>High frequency of phylogenetically diverse reductive dehalogenase-homologous genes in deep subseafloor sedimentary metagenomes.</title>
        <authorList>
            <person name="Kawai M."/>
            <person name="Futagami T."/>
            <person name="Toyoda A."/>
            <person name="Takaki Y."/>
            <person name="Nishi S."/>
            <person name="Hori S."/>
            <person name="Arai W."/>
            <person name="Tsubouchi T."/>
            <person name="Morono Y."/>
            <person name="Uchiyama I."/>
            <person name="Ito T."/>
            <person name="Fujiyama A."/>
            <person name="Inagaki F."/>
            <person name="Takami H."/>
        </authorList>
    </citation>
    <scope>NUCLEOTIDE SEQUENCE</scope>
    <source>
        <strain evidence="1">Expedition CK06-06</strain>
    </source>
</reference>
<protein>
    <submittedName>
        <fullName evidence="1">Uncharacterized protein</fullName>
    </submittedName>
</protein>
<proteinExistence type="predicted"/>
<evidence type="ECO:0000313" key="1">
    <source>
        <dbReference type="EMBL" id="GAF76677.1"/>
    </source>
</evidence>
<dbReference type="EMBL" id="BARS01001817">
    <property type="protein sequence ID" value="GAF76677.1"/>
    <property type="molecule type" value="Genomic_DNA"/>
</dbReference>